<evidence type="ECO:0000313" key="2">
    <source>
        <dbReference type="Ensembl" id="ENSMPUP00000019510.1"/>
    </source>
</evidence>
<feature type="region of interest" description="Disordered" evidence="1">
    <location>
        <begin position="1"/>
        <end position="228"/>
    </location>
</feature>
<feature type="compositionally biased region" description="Basic and acidic residues" evidence="1">
    <location>
        <begin position="185"/>
        <end position="210"/>
    </location>
</feature>
<feature type="region of interest" description="Disordered" evidence="1">
    <location>
        <begin position="257"/>
        <end position="294"/>
    </location>
</feature>
<feature type="compositionally biased region" description="Basic and acidic residues" evidence="1">
    <location>
        <begin position="35"/>
        <end position="58"/>
    </location>
</feature>
<evidence type="ECO:0000256" key="1">
    <source>
        <dbReference type="SAM" id="MobiDB-lite"/>
    </source>
</evidence>
<dbReference type="AlphaFoldDB" id="M3Z7E7"/>
<name>M3Z7E7_MUSPF</name>
<organism evidence="2">
    <name type="scientific">Mustela putorius furo</name>
    <name type="common">European domestic ferret</name>
    <name type="synonym">Mustela furo</name>
    <dbReference type="NCBI Taxonomy" id="9669"/>
    <lineage>
        <taxon>Eukaryota</taxon>
        <taxon>Metazoa</taxon>
        <taxon>Chordata</taxon>
        <taxon>Craniata</taxon>
        <taxon>Vertebrata</taxon>
        <taxon>Euteleostomi</taxon>
        <taxon>Mammalia</taxon>
        <taxon>Eutheria</taxon>
        <taxon>Laurasiatheria</taxon>
        <taxon>Carnivora</taxon>
        <taxon>Caniformia</taxon>
        <taxon>Musteloidea</taxon>
        <taxon>Mustelidae</taxon>
        <taxon>Mustelinae</taxon>
        <taxon>Mustela</taxon>
    </lineage>
</organism>
<proteinExistence type="predicted"/>
<dbReference type="HOGENOM" id="CLU_670057_0_0_1"/>
<feature type="compositionally biased region" description="Pro residues" evidence="1">
    <location>
        <begin position="121"/>
        <end position="142"/>
    </location>
</feature>
<sequence length="411" mass="43827">KHGEGKDRHRISQQRGATQGKKVNKRQRGGAEPSPAKDKIPRRAARTQELRKQREPLGRQRAARSSPEFASGPPRPRLARHFDPKCPTRSPRTERSGEGQGAVWASPGPPHAGSPSFLSAAPPPNTPTSARAPPPPLGPLGPPRARGGGSGVSRRHCSPSSALHHVRKEKRFFTDGAGAAAFSPEARECGETRAREGAEGGRRGGGEVARRGCGRGGEPHSGSRRLLPAPASTFCTAQRGTCLRPFGSCHGLHRGGRAAELGTDSPKQPAPHRAEANLAARPAPQPFSRGSRRGGGCGGGSCSCCRCPTTCPFACARRTACPAPPPHLRSFQLHRDPGQQHELLLPLRPLSIPHFPSPHLPTAGEVRAVSSRVLRPTDPRGPPSGQHHSRPWRQFLRPVPHSPDLLPQSTK</sequence>
<accession>M3Z7E7</accession>
<dbReference type="Ensembl" id="ENSMPUT00000019790.1">
    <property type="protein sequence ID" value="ENSMPUP00000019510.1"/>
    <property type="gene ID" value="ENSMPUG00000019638.1"/>
</dbReference>
<protein>
    <submittedName>
        <fullName evidence="2">Uncharacterized protein</fullName>
    </submittedName>
</protein>
<dbReference type="InParanoid" id="M3Z7E7"/>
<feature type="region of interest" description="Disordered" evidence="1">
    <location>
        <begin position="369"/>
        <end position="411"/>
    </location>
</feature>
<reference evidence="2" key="1">
    <citation type="submission" date="2024-06" db="UniProtKB">
        <authorList>
            <consortium name="Ensembl"/>
        </authorList>
    </citation>
    <scope>IDENTIFICATION</scope>
</reference>
<feature type="compositionally biased region" description="Basic and acidic residues" evidence="1">
    <location>
        <begin position="80"/>
        <end position="97"/>
    </location>
</feature>
<dbReference type="EMBL" id="AEYP01003789">
    <property type="status" value="NOT_ANNOTATED_CDS"/>
    <property type="molecule type" value="Genomic_DNA"/>
</dbReference>